<reference evidence="1 2" key="1">
    <citation type="journal article" date="2010" name="DNA Res.">
        <title>Genome sequence of Kitasatospora setae NBRC 14216T: an evolutionary snapshot of the family Streptomycetaceae.</title>
        <authorList>
            <person name="Ichikawa N."/>
            <person name="Oguchi A."/>
            <person name="Ikeda H."/>
            <person name="Ishikawa J."/>
            <person name="Kitani S."/>
            <person name="Watanabe Y."/>
            <person name="Nakamura S."/>
            <person name="Katano Y."/>
            <person name="Kishi E."/>
            <person name="Sasagawa M."/>
            <person name="Ankai A."/>
            <person name="Fukui S."/>
            <person name="Hashimoto Y."/>
            <person name="Kamata S."/>
            <person name="Otoguro M."/>
            <person name="Tanikawa S."/>
            <person name="Nihira T."/>
            <person name="Horinouchi S."/>
            <person name="Ohnishi Y."/>
            <person name="Hayakawa M."/>
            <person name="Kuzuyama T."/>
            <person name="Arisawa A."/>
            <person name="Nomoto F."/>
            <person name="Miura H."/>
            <person name="Takahashi Y."/>
            <person name="Fujita N."/>
        </authorList>
    </citation>
    <scope>NUCLEOTIDE SEQUENCE [LARGE SCALE GENOMIC DNA]</scope>
    <source>
        <strain evidence="2">ATCC 33774 / DSM 43861 / JCM 3304 / KCC A-0304 / NBRC 14216 / KM-6054</strain>
    </source>
</reference>
<dbReference type="RefSeq" id="WP_014139824.1">
    <property type="nucleotide sequence ID" value="NC_016109.1"/>
</dbReference>
<evidence type="ECO:0000313" key="2">
    <source>
        <dbReference type="Proteomes" id="UP000007076"/>
    </source>
</evidence>
<name>E4N2Z7_KITSK</name>
<protein>
    <submittedName>
        <fullName evidence="1">Uncharacterized protein</fullName>
    </submittedName>
</protein>
<dbReference type="KEGG" id="ksk:KSE_67730"/>
<proteinExistence type="predicted"/>
<keyword evidence="2" id="KW-1185">Reference proteome</keyword>
<dbReference type="Proteomes" id="UP000007076">
    <property type="component" value="Chromosome"/>
</dbReference>
<dbReference type="PATRIC" id="fig|452652.3.peg.6796"/>
<gene>
    <name evidence="1" type="ordered locus">KSE_67730</name>
</gene>
<sequence length="257" mass="27712">MTQEKFDHEDEALQALVDGLVARGHAVTLAAHPDRDPGHPLTVDGIFLVDSIEWAVDHCLLSQDSRLIPALDEAVTKLTDDLEAVAQEFKCALVVSFQPQDRELGRAAIDAYYESVVELSRQAAAAGDSKFNDDGFTSAQVVPGAAGVDLITLASITGNARLDSQITQGIGEALKKKLTKQLKKAKDAGFPVMLLLDQHPRPGSRNGTVWQTSHGNTVLAAVKPILDLHPGVVDQLWYRPLVGPVQLLHETAPKARP</sequence>
<accession>E4N2Z7</accession>
<evidence type="ECO:0000313" key="1">
    <source>
        <dbReference type="EMBL" id="BAJ32531.1"/>
    </source>
</evidence>
<dbReference type="HOGENOM" id="CLU_1080865_0_0_11"/>
<dbReference type="EMBL" id="AP010968">
    <property type="protein sequence ID" value="BAJ32531.1"/>
    <property type="molecule type" value="Genomic_DNA"/>
</dbReference>
<dbReference type="AlphaFoldDB" id="E4N2Z7"/>
<organism evidence="1 2">
    <name type="scientific">Kitasatospora setae (strain ATCC 33774 / DSM 43861 / JCM 3304 / KCC A-0304 / NBRC 14216 / KM-6054)</name>
    <name type="common">Streptomyces setae</name>
    <dbReference type="NCBI Taxonomy" id="452652"/>
    <lineage>
        <taxon>Bacteria</taxon>
        <taxon>Bacillati</taxon>
        <taxon>Actinomycetota</taxon>
        <taxon>Actinomycetes</taxon>
        <taxon>Kitasatosporales</taxon>
        <taxon>Streptomycetaceae</taxon>
        <taxon>Kitasatospora</taxon>
    </lineage>
</organism>
<dbReference type="STRING" id="452652.KSE_67730"/>